<proteinExistence type="predicted"/>
<accession>A0AAE4YWW5</accession>
<protein>
    <submittedName>
        <fullName evidence="1">Uncharacterized protein</fullName>
    </submittedName>
</protein>
<reference evidence="1 2" key="1">
    <citation type="submission" date="2019-12" db="EMBL/GenBank/DDBJ databases">
        <title>Rhizobium genotypes associated with high levels of biological nitrogen fixation by grain legumes in a temperate-maritime cropping system.</title>
        <authorList>
            <person name="Maluk M."/>
            <person name="Francesc Ferrando Molina F."/>
            <person name="Lopez Del Egido L."/>
            <person name="Lafos M."/>
            <person name="Langarica-Fuentes A."/>
            <person name="Gebre Yohannes G."/>
            <person name="Young M.W."/>
            <person name="Martin P."/>
            <person name="Gantlett R."/>
            <person name="Kenicer G."/>
            <person name="Hawes C."/>
            <person name="Begg G.S."/>
            <person name="Quilliam R.S."/>
            <person name="Squire G.R."/>
            <person name="Poole P.S."/>
            <person name="Young P.W."/>
            <person name="Iannetta P.M."/>
            <person name="James E.K."/>
        </authorList>
    </citation>
    <scope>NUCLEOTIDE SEQUENCE [LARGE SCALE GENOMIC DNA]</scope>
    <source>
        <strain evidence="1 2">JHI985</strain>
    </source>
</reference>
<gene>
    <name evidence="1" type="ORF">GR217_34415</name>
</gene>
<evidence type="ECO:0000313" key="2">
    <source>
        <dbReference type="Proteomes" id="UP000661163"/>
    </source>
</evidence>
<dbReference type="Proteomes" id="UP000661163">
    <property type="component" value="Unassembled WGS sequence"/>
</dbReference>
<dbReference type="RefSeq" id="WP_164566561.1">
    <property type="nucleotide sequence ID" value="NZ_WUFC01000046.1"/>
</dbReference>
<dbReference type="EMBL" id="WUFC01000046">
    <property type="protein sequence ID" value="NEI52715.1"/>
    <property type="molecule type" value="Genomic_DNA"/>
</dbReference>
<evidence type="ECO:0000313" key="1">
    <source>
        <dbReference type="EMBL" id="NEI52715.1"/>
    </source>
</evidence>
<comment type="caution">
    <text evidence="1">The sequence shown here is derived from an EMBL/GenBank/DDBJ whole genome shotgun (WGS) entry which is preliminary data.</text>
</comment>
<sequence length="408" mass="42640">MSIAFGSISQTAYAVRTNTTVPAPAGIADGDLLIAHMIVSGNGTAMTPPAGWTQIGSTATAIDAGSTFFLNSRVYVKTAAGESGDYTFLHSSGSSQGTIARYTGANGVINTFSSNVQNFSPGTTTRTATSITTTADGCMLLFVGLDWGDTTNDLTPPAGFTEREDVLLSYWADEVQATAGATGDVSHTCNSSVLDPRLAWLIALEPTLTASDQTINGALYVDADTFHGATVGRGTVNIAAARYVSPDTFYRATISLGGVAATDDPRENILARLVTLAKDITGIKTVKRNDLDLPETALPAIVILDGDETADDNDPVGRPPTAPRIVTMTPEFYVVVAEKAANVGTQINMYRALVIDAVATDAQLIGLTKNKEGGRYDGAASGLARGRTMTGEIGLSFSFRYVLRPGSI</sequence>
<dbReference type="AlphaFoldDB" id="A0AAE4YWW5"/>
<name>A0AAE4YWW5_9HYPH</name>
<organism evidence="1 2">
    <name type="scientific">Rhizobium ruizarguesonis</name>
    <dbReference type="NCBI Taxonomy" id="2081791"/>
    <lineage>
        <taxon>Bacteria</taxon>
        <taxon>Pseudomonadati</taxon>
        <taxon>Pseudomonadota</taxon>
        <taxon>Alphaproteobacteria</taxon>
        <taxon>Hyphomicrobiales</taxon>
        <taxon>Rhizobiaceae</taxon>
        <taxon>Rhizobium/Agrobacterium group</taxon>
        <taxon>Rhizobium</taxon>
    </lineage>
</organism>